<dbReference type="AlphaFoldDB" id="A0A967B4U2"/>
<reference evidence="1" key="1">
    <citation type="submission" date="2019-11" db="EMBL/GenBank/DDBJ databases">
        <title>Description of new Acetobacter species.</title>
        <authorList>
            <person name="Cleenwerck I."/>
            <person name="Sombolestani A.S."/>
        </authorList>
    </citation>
    <scope>NUCLEOTIDE SEQUENCE</scope>
    <source>
        <strain evidence="1">LMG 1626</strain>
    </source>
</reference>
<proteinExistence type="predicted"/>
<protein>
    <submittedName>
        <fullName evidence="1">Uncharacterized protein</fullName>
    </submittedName>
</protein>
<dbReference type="RefSeq" id="WP_166312583.1">
    <property type="nucleotide sequence ID" value="NZ_WOTH01000001.1"/>
</dbReference>
<accession>A0A967B4U2</accession>
<evidence type="ECO:0000313" key="2">
    <source>
        <dbReference type="Proteomes" id="UP000597459"/>
    </source>
</evidence>
<evidence type="ECO:0000313" key="1">
    <source>
        <dbReference type="EMBL" id="NHO52444.1"/>
    </source>
</evidence>
<dbReference type="EMBL" id="WOTH01000001">
    <property type="protein sequence ID" value="NHO52444.1"/>
    <property type="molecule type" value="Genomic_DNA"/>
</dbReference>
<name>A0A967B4U2_9PROT</name>
<gene>
    <name evidence="1" type="ORF">GOB87_00480</name>
</gene>
<keyword evidence="2" id="KW-1185">Reference proteome</keyword>
<dbReference type="Proteomes" id="UP000597459">
    <property type="component" value="Unassembled WGS sequence"/>
</dbReference>
<sequence length="305" mass="30389">MSLLGVVGAIGAALGSQAFRLGNVVFLDTEVPSALSWGGYQATSTFFQPGGGKVVVLGGYFDEPLVWNGIFRGSTALARARTLDAMARSGSEWVFSGGGVVRQVVITAFEAAYTENGTVIPYQIACEVIPQAANTLSSTRSVLTSLIGTQATNALGAISGTFTSLSSYVSAASSSLSSYAGEITPLANLFGSGGSVSSLSATLSGISTQANALSSLSSNATLTTLGSSITDAGTSVSSLSATSETELASIAANANGNIVSDGSSLIAAICHSATSSSSSLAGSYLNQANGTIETITGNSIQSAQP</sequence>
<organism evidence="1 2">
    <name type="scientific">Acetobacter estunensis</name>
    <dbReference type="NCBI Taxonomy" id="104097"/>
    <lineage>
        <taxon>Bacteria</taxon>
        <taxon>Pseudomonadati</taxon>
        <taxon>Pseudomonadota</taxon>
        <taxon>Alphaproteobacteria</taxon>
        <taxon>Acetobacterales</taxon>
        <taxon>Acetobacteraceae</taxon>
        <taxon>Acetobacter</taxon>
    </lineage>
</organism>
<comment type="caution">
    <text evidence="1">The sequence shown here is derived from an EMBL/GenBank/DDBJ whole genome shotgun (WGS) entry which is preliminary data.</text>
</comment>